<dbReference type="EMBL" id="CP061274">
    <property type="protein sequence ID" value="QOD44536.1"/>
    <property type="molecule type" value="Genomic_DNA"/>
</dbReference>
<keyword evidence="4" id="KW-1185">Reference proteome</keyword>
<gene>
    <name evidence="3" type="ORF">H9X71_04115</name>
</gene>
<feature type="region of interest" description="Disordered" evidence="1">
    <location>
        <begin position="1"/>
        <end position="58"/>
    </location>
</feature>
<sequence>MTDTKHEHGAEADLDETAAPIAGSPSQADAADEHPDEHQTVGPHDAPTAPASTPPGLTRGARIGSAVAAAAVAIYVATSILMVVPQGDATRALTAAARPYFSQQWNVFAPSIQKTNRHLEMQAQWRDASGTLVKSDWADITGVEYAAGEGTLQGSRTVKQSANLLKTYTERFQALTPEQRTIVQDTFIRRADTDSGFAAKSDTSLIDQLTALDEGSQGRVIRLLRADYVMKEFTTYWATAWFGRDIERVRWRVVTDRPNDFAHRDDATQQFTQNVLPFGWREADDVVDPQALSVYQGVMERYGR</sequence>
<dbReference type="AlphaFoldDB" id="A0A7L7Z498"/>
<organism evidence="3 4">
    <name type="scientific">Clavibacter zhangzhiyongii</name>
    <dbReference type="NCBI Taxonomy" id="2768071"/>
    <lineage>
        <taxon>Bacteria</taxon>
        <taxon>Bacillati</taxon>
        <taxon>Actinomycetota</taxon>
        <taxon>Actinomycetes</taxon>
        <taxon>Micrococcales</taxon>
        <taxon>Microbacteriaceae</taxon>
        <taxon>Clavibacter</taxon>
    </lineage>
</organism>
<proteinExistence type="predicted"/>
<evidence type="ECO:0000313" key="4">
    <source>
        <dbReference type="Proteomes" id="UP000516660"/>
    </source>
</evidence>
<evidence type="ECO:0000313" key="3">
    <source>
        <dbReference type="EMBL" id="QOD44536.1"/>
    </source>
</evidence>
<feature type="compositionally biased region" description="Basic and acidic residues" evidence="1">
    <location>
        <begin position="1"/>
        <end position="11"/>
    </location>
</feature>
<reference evidence="3 4" key="1">
    <citation type="submission" date="2020-08" db="EMBL/GenBank/DDBJ databases">
        <title>Description of Clavibacter zhangzhiyonge sp. nov., a phytopathogenic actinobacterium isolated from barley seeds, causing leaf brown spot and decline.</title>
        <authorList>
            <person name="Tian Q."/>
            <person name="Chuan J."/>
            <person name="Zhao W."/>
            <person name="Li X."/>
        </authorList>
    </citation>
    <scope>NUCLEOTIDE SEQUENCE [LARGE SCALE GENOMIC DNA]</scope>
    <source>
        <strain evidence="3 4">DM1</strain>
    </source>
</reference>
<dbReference type="Proteomes" id="UP000516660">
    <property type="component" value="Chromosome"/>
</dbReference>
<dbReference type="InterPro" id="IPR043857">
    <property type="entry name" value="DUF5819"/>
</dbReference>
<evidence type="ECO:0000256" key="2">
    <source>
        <dbReference type="SAM" id="Phobius"/>
    </source>
</evidence>
<evidence type="ECO:0000256" key="1">
    <source>
        <dbReference type="SAM" id="MobiDB-lite"/>
    </source>
</evidence>
<keyword evidence="2" id="KW-0472">Membrane</keyword>
<protein>
    <submittedName>
        <fullName evidence="3">Uncharacterized protein</fullName>
    </submittedName>
</protein>
<name>A0A7L7Z498_9MICO</name>
<dbReference type="RefSeq" id="WP_191148456.1">
    <property type="nucleotide sequence ID" value="NZ_CP061274.1"/>
</dbReference>
<keyword evidence="2" id="KW-0812">Transmembrane</keyword>
<dbReference type="KEGG" id="czh:H9X71_04115"/>
<dbReference type="Pfam" id="PF19136">
    <property type="entry name" value="DUF5819"/>
    <property type="match status" value="1"/>
</dbReference>
<keyword evidence="2" id="KW-1133">Transmembrane helix</keyword>
<feature type="transmembrane region" description="Helical" evidence="2">
    <location>
        <begin position="63"/>
        <end position="84"/>
    </location>
</feature>
<accession>A0A7L7Z498</accession>